<protein>
    <submittedName>
        <fullName evidence="4">Transcriptional regulator domain-containing protein</fullName>
    </submittedName>
</protein>
<dbReference type="OrthoDB" id="8912111at2"/>
<dbReference type="PROSITE" id="PS51755">
    <property type="entry name" value="OMPR_PHOB"/>
    <property type="match status" value="1"/>
</dbReference>
<reference evidence="4 5" key="1">
    <citation type="journal article" date="2012" name="Stand. Genomic Sci.">
        <title>Complete genome sequence of the sulfur compounds oxidizing chemolithoautotroph Sulfuricurvum kujiense type strain (YK-1(T)).</title>
        <authorList>
            <person name="Han C."/>
            <person name="Kotsyurbenko O."/>
            <person name="Chertkov O."/>
            <person name="Held B."/>
            <person name="Lapidus A."/>
            <person name="Nolan M."/>
            <person name="Lucas S."/>
            <person name="Hammon N."/>
            <person name="Deshpande S."/>
            <person name="Cheng J.F."/>
            <person name="Tapia R."/>
            <person name="Goodwin L.A."/>
            <person name="Pitluck S."/>
            <person name="Liolios K."/>
            <person name="Pagani I."/>
            <person name="Ivanova N."/>
            <person name="Mavromatis K."/>
            <person name="Mikhailova N."/>
            <person name="Pati A."/>
            <person name="Chen A."/>
            <person name="Palaniappan K."/>
            <person name="Land M."/>
            <person name="Hauser L."/>
            <person name="Chang Y.J."/>
            <person name="Jeffries C.D."/>
            <person name="Brambilla E.M."/>
            <person name="Rohde M."/>
            <person name="Spring S."/>
            <person name="Sikorski J."/>
            <person name="Goker M."/>
            <person name="Woyke T."/>
            <person name="Bristow J."/>
            <person name="Eisen J.A."/>
            <person name="Markowitz V."/>
            <person name="Hugenholtz P."/>
            <person name="Kyrpides N.C."/>
            <person name="Klenk H.P."/>
            <person name="Detter J.C."/>
        </authorList>
    </citation>
    <scope>NUCLEOTIDE SEQUENCE [LARGE SCALE GENOMIC DNA]</scope>
    <source>
        <strain evidence="4">DSM 16994</strain>
        <plasmid evidence="5">pSULKU01</plasmid>
    </source>
</reference>
<keyword evidence="4" id="KW-0614">Plasmid</keyword>
<evidence type="ECO:0000256" key="1">
    <source>
        <dbReference type="ARBA" id="ARBA00023125"/>
    </source>
</evidence>
<feature type="domain" description="OmpR/PhoB-type" evidence="3">
    <location>
        <begin position="153"/>
        <end position="247"/>
    </location>
</feature>
<dbReference type="SUPFAM" id="SSF46894">
    <property type="entry name" value="C-terminal effector domain of the bipartite response regulators"/>
    <property type="match status" value="1"/>
</dbReference>
<accession>E4U3F8</accession>
<dbReference type="Pfam" id="PF00486">
    <property type="entry name" value="Trans_reg_C"/>
    <property type="match status" value="1"/>
</dbReference>
<geneLocation type="plasmid" evidence="4 5">
    <name>pSULKU01</name>
</geneLocation>
<evidence type="ECO:0000256" key="2">
    <source>
        <dbReference type="PROSITE-ProRule" id="PRU01091"/>
    </source>
</evidence>
<organism evidence="4 5">
    <name type="scientific">Sulfuricurvum kujiense (strain ATCC BAA-921 / DSM 16994 / JCM 11577 / YK-1)</name>
    <dbReference type="NCBI Taxonomy" id="709032"/>
    <lineage>
        <taxon>Bacteria</taxon>
        <taxon>Pseudomonadati</taxon>
        <taxon>Campylobacterota</taxon>
        <taxon>Epsilonproteobacteria</taxon>
        <taxon>Campylobacterales</taxon>
        <taxon>Sulfurimonadaceae</taxon>
        <taxon>Sulfuricurvum</taxon>
    </lineage>
</organism>
<dbReference type="GO" id="GO:0000160">
    <property type="term" value="P:phosphorelay signal transduction system"/>
    <property type="evidence" value="ECO:0007669"/>
    <property type="project" value="InterPro"/>
</dbReference>
<dbReference type="Gene3D" id="1.10.10.10">
    <property type="entry name" value="Winged helix-like DNA-binding domain superfamily/Winged helix DNA-binding domain"/>
    <property type="match status" value="1"/>
</dbReference>
<dbReference type="InterPro" id="IPR036388">
    <property type="entry name" value="WH-like_DNA-bd_sf"/>
</dbReference>
<dbReference type="InterPro" id="IPR011006">
    <property type="entry name" value="CheY-like_superfamily"/>
</dbReference>
<dbReference type="HOGENOM" id="CLU_000445_30_3_7"/>
<dbReference type="KEGG" id="sku:Sulku_2565"/>
<keyword evidence="5" id="KW-1185">Reference proteome</keyword>
<dbReference type="AlphaFoldDB" id="E4U3F8"/>
<evidence type="ECO:0000259" key="3">
    <source>
        <dbReference type="PROSITE" id="PS51755"/>
    </source>
</evidence>
<evidence type="ECO:0000313" key="4">
    <source>
        <dbReference type="EMBL" id="ADR35224.1"/>
    </source>
</evidence>
<keyword evidence="1 2" id="KW-0238">DNA-binding</keyword>
<dbReference type="Gene3D" id="3.40.50.2300">
    <property type="match status" value="1"/>
</dbReference>
<gene>
    <name evidence="4" type="ordered locus">Sulku_2565</name>
</gene>
<dbReference type="InterPro" id="IPR001867">
    <property type="entry name" value="OmpR/PhoB-type_DNA-bd"/>
</dbReference>
<dbReference type="GO" id="GO:0003677">
    <property type="term" value="F:DNA binding"/>
    <property type="evidence" value="ECO:0007669"/>
    <property type="project" value="UniProtKB-UniRule"/>
</dbReference>
<dbReference type="SUPFAM" id="SSF52172">
    <property type="entry name" value="CheY-like"/>
    <property type="match status" value="1"/>
</dbReference>
<dbReference type="EMBL" id="CP002356">
    <property type="protein sequence ID" value="ADR35224.1"/>
    <property type="molecule type" value="Genomic_DNA"/>
</dbReference>
<dbReference type="GO" id="GO:0006355">
    <property type="term" value="P:regulation of DNA-templated transcription"/>
    <property type="evidence" value="ECO:0007669"/>
    <property type="project" value="InterPro"/>
</dbReference>
<dbReference type="eggNOG" id="COG0745">
    <property type="taxonomic scope" value="Bacteria"/>
</dbReference>
<dbReference type="Proteomes" id="UP000008721">
    <property type="component" value="Plasmid pSULKU01"/>
</dbReference>
<feature type="DNA-binding region" description="OmpR/PhoB-type" evidence="2">
    <location>
        <begin position="153"/>
        <end position="247"/>
    </location>
</feature>
<dbReference type="RefSeq" id="WP_013449836.1">
    <property type="nucleotide sequence ID" value="NC_014754.1"/>
</dbReference>
<evidence type="ECO:0000313" key="5">
    <source>
        <dbReference type="Proteomes" id="UP000008721"/>
    </source>
</evidence>
<dbReference type="SMART" id="SM00862">
    <property type="entry name" value="Trans_reg_C"/>
    <property type="match status" value="1"/>
</dbReference>
<proteinExistence type="predicted"/>
<sequence length="250" mass="28982">MNSSSMLKVLIIGEDEKLNASLKNYGYGVFSIPNNVLELQNALAVFHPDVVLITIEAKRSDESLRLGEFLHQLGSIPFMYLSSHVKDSLLFKALKTHPHGYHVKPYDIESLYTSIECAFYCFKKGQKYQTTIHQLRSEYEYMKKRAFNLKSNTSKIKICDCYQYKLENYSLLYHNLEIKMTKKERSLIMLLVAELGTIVDFERILSFVWGDATMTYNDVRTLVWRFNKKIPQPIIQNASGIGYYIESARA</sequence>
<name>E4U3F8_SULKY</name>
<dbReference type="InterPro" id="IPR016032">
    <property type="entry name" value="Sig_transdc_resp-reg_C-effctor"/>
</dbReference>